<dbReference type="EMBL" id="MWPZ01000007">
    <property type="protein sequence ID" value="TIC93464.1"/>
    <property type="molecule type" value="Genomic_DNA"/>
</dbReference>
<organism evidence="2 3">
    <name type="scientific">Colletotrichum higginsianum</name>
    <dbReference type="NCBI Taxonomy" id="80884"/>
    <lineage>
        <taxon>Eukaryota</taxon>
        <taxon>Fungi</taxon>
        <taxon>Dikarya</taxon>
        <taxon>Ascomycota</taxon>
        <taxon>Pezizomycotina</taxon>
        <taxon>Sordariomycetes</taxon>
        <taxon>Hypocreomycetidae</taxon>
        <taxon>Glomerellales</taxon>
        <taxon>Glomerellaceae</taxon>
        <taxon>Colletotrichum</taxon>
        <taxon>Colletotrichum destructivum species complex</taxon>
    </lineage>
</organism>
<protein>
    <recommendedName>
        <fullName evidence="4">Secreted protein</fullName>
    </recommendedName>
</protein>
<comment type="caution">
    <text evidence="2">The sequence shown here is derived from an EMBL/GenBank/DDBJ whole genome shotgun (WGS) entry which is preliminary data.</text>
</comment>
<dbReference type="Proteomes" id="UP000305883">
    <property type="component" value="Unassembled WGS sequence"/>
</dbReference>
<sequence>MRSLIFLSLAALSAAAAVDTSVAPLPIGEVGWEGVVVPGQPPIQVWGDSFEDIEAKIRVDHPDFSIYTEEVQEEPESSGNPSEEVVSLLANVNKDVSKYNCNRGGWVYDFTAWDAIEKVKKIAGNKCMTRARKCVRLSCVSGTAVGVCNDNTHDIHMPCSMVGRMADTIYRNCWKQDTICGPPGAGCIGTMPLTQGQAFSPGGTWNTIIGVCSFFGNGERPVKA</sequence>
<gene>
    <name evidence="2" type="ORF">CH35J_009658</name>
</gene>
<evidence type="ECO:0000313" key="2">
    <source>
        <dbReference type="EMBL" id="TIC93464.1"/>
    </source>
</evidence>
<reference evidence="2 3" key="1">
    <citation type="journal article" date="2019" name="Genome Biol. Evol.">
        <title>Genomic Plasticity Mediated by Transposable Elements in the Plant Pathogenic Fungus Colletotrichum higginsianum.</title>
        <authorList>
            <person name="Tsushima A."/>
            <person name="Gan P."/>
            <person name="Kumakura N."/>
            <person name="Narusaka M."/>
            <person name="Takano Y."/>
            <person name="Narusaka Y."/>
            <person name="Shirasu K."/>
        </authorList>
    </citation>
    <scope>NUCLEOTIDE SEQUENCE [LARGE SCALE GENOMIC DNA]</scope>
    <source>
        <strain evidence="2 3">MAFF305635-RFP</strain>
    </source>
</reference>
<accession>A0A4T0VM39</accession>
<name>A0A4T0VM39_9PEZI</name>
<dbReference type="OrthoDB" id="3552888at2759"/>
<feature type="chain" id="PRO_5020882739" description="Secreted protein" evidence="1">
    <location>
        <begin position="18"/>
        <end position="224"/>
    </location>
</feature>
<feature type="signal peptide" evidence="1">
    <location>
        <begin position="1"/>
        <end position="17"/>
    </location>
</feature>
<keyword evidence="1" id="KW-0732">Signal</keyword>
<evidence type="ECO:0000313" key="3">
    <source>
        <dbReference type="Proteomes" id="UP000305883"/>
    </source>
</evidence>
<dbReference type="AlphaFoldDB" id="A0A4T0VM39"/>
<evidence type="ECO:0008006" key="4">
    <source>
        <dbReference type="Google" id="ProtNLM"/>
    </source>
</evidence>
<evidence type="ECO:0000256" key="1">
    <source>
        <dbReference type="SAM" id="SignalP"/>
    </source>
</evidence>
<proteinExistence type="predicted"/>